<gene>
    <name evidence="1" type="ORF">S06H3_25931</name>
</gene>
<dbReference type="EMBL" id="BARV01014955">
    <property type="protein sequence ID" value="GAI25158.1"/>
    <property type="molecule type" value="Genomic_DNA"/>
</dbReference>
<accession>X1M1D0</accession>
<evidence type="ECO:0000313" key="1">
    <source>
        <dbReference type="EMBL" id="GAI25158.1"/>
    </source>
</evidence>
<comment type="caution">
    <text evidence="1">The sequence shown here is derived from an EMBL/GenBank/DDBJ whole genome shotgun (WGS) entry which is preliminary data.</text>
</comment>
<reference evidence="1" key="1">
    <citation type="journal article" date="2014" name="Front. Microbiol.">
        <title>High frequency of phylogenetically diverse reductive dehalogenase-homologous genes in deep subseafloor sedimentary metagenomes.</title>
        <authorList>
            <person name="Kawai M."/>
            <person name="Futagami T."/>
            <person name="Toyoda A."/>
            <person name="Takaki Y."/>
            <person name="Nishi S."/>
            <person name="Hori S."/>
            <person name="Arai W."/>
            <person name="Tsubouchi T."/>
            <person name="Morono Y."/>
            <person name="Uchiyama I."/>
            <person name="Ito T."/>
            <person name="Fujiyama A."/>
            <person name="Inagaki F."/>
            <person name="Takami H."/>
        </authorList>
    </citation>
    <scope>NUCLEOTIDE SEQUENCE</scope>
    <source>
        <strain evidence="1">Expedition CK06-06</strain>
    </source>
</reference>
<dbReference type="AlphaFoldDB" id="X1M1D0"/>
<protein>
    <submittedName>
        <fullName evidence="1">Uncharacterized protein</fullName>
    </submittedName>
</protein>
<proteinExistence type="predicted"/>
<sequence length="179" mass="20778">MNLTVLVSGGAFYHLKSNRGIMVLSKDNLTERAVAMEERMNIEERYKYLRMMQPRYRQAGRKEKGRLLSETEEMTSLHRKYVIQLMNGPPPHRKKRRRQRGRKYGAQVDDAIRVIGKALDWVCAERLKPALPKMARHLTKFGELRVTPGLLEQLEQIQTLICTCQHLHCASYCEPGASR</sequence>
<name>X1M1D0_9ZZZZ</name>
<organism evidence="1">
    <name type="scientific">marine sediment metagenome</name>
    <dbReference type="NCBI Taxonomy" id="412755"/>
    <lineage>
        <taxon>unclassified sequences</taxon>
        <taxon>metagenomes</taxon>
        <taxon>ecological metagenomes</taxon>
    </lineage>
</organism>